<dbReference type="Proteomes" id="UP000771749">
    <property type="component" value="Unassembled WGS sequence"/>
</dbReference>
<accession>A0A940DPE5</accession>
<comment type="caution">
    <text evidence="1">The sequence shown here is derived from an EMBL/GenBank/DDBJ whole genome shotgun (WGS) entry which is preliminary data.</text>
</comment>
<protein>
    <submittedName>
        <fullName evidence="1">Uncharacterized protein</fullName>
    </submittedName>
</protein>
<proteinExistence type="predicted"/>
<dbReference type="PROSITE" id="PS51257">
    <property type="entry name" value="PROKAR_LIPOPROTEIN"/>
    <property type="match status" value="1"/>
</dbReference>
<evidence type="ECO:0000313" key="1">
    <source>
        <dbReference type="EMBL" id="MBO8453710.1"/>
    </source>
</evidence>
<reference evidence="1" key="1">
    <citation type="submission" date="2020-10" db="EMBL/GenBank/DDBJ databases">
        <authorList>
            <person name="Gilroy R."/>
        </authorList>
    </citation>
    <scope>NUCLEOTIDE SEQUENCE</scope>
    <source>
        <strain evidence="1">F1-3629</strain>
    </source>
</reference>
<evidence type="ECO:0000313" key="2">
    <source>
        <dbReference type="Proteomes" id="UP000771749"/>
    </source>
</evidence>
<dbReference type="AlphaFoldDB" id="A0A940DPE5"/>
<name>A0A940DPE5_9BACT</name>
<organism evidence="1 2">
    <name type="scientific">Candidatus Cryptobacteroides gallistercoris</name>
    <dbReference type="NCBI Taxonomy" id="2840765"/>
    <lineage>
        <taxon>Bacteria</taxon>
        <taxon>Pseudomonadati</taxon>
        <taxon>Bacteroidota</taxon>
        <taxon>Bacteroidia</taxon>
        <taxon>Bacteroidales</taxon>
        <taxon>Candidatus Cryptobacteroides</taxon>
    </lineage>
</organism>
<gene>
    <name evidence="1" type="ORF">IAC07_03170</name>
</gene>
<reference evidence="1" key="2">
    <citation type="journal article" date="2021" name="PeerJ">
        <title>Extensive microbial diversity within the chicken gut microbiome revealed by metagenomics and culture.</title>
        <authorList>
            <person name="Gilroy R."/>
            <person name="Ravi A."/>
            <person name="Getino M."/>
            <person name="Pursley I."/>
            <person name="Horton D.L."/>
            <person name="Alikhan N.F."/>
            <person name="Baker D."/>
            <person name="Gharbi K."/>
            <person name="Hall N."/>
            <person name="Watson M."/>
            <person name="Adriaenssens E.M."/>
            <person name="Foster-Nyarko E."/>
            <person name="Jarju S."/>
            <person name="Secka A."/>
            <person name="Antonio M."/>
            <person name="Oren A."/>
            <person name="Chaudhuri R.R."/>
            <person name="La Ragione R."/>
            <person name="Hildebrand F."/>
            <person name="Pallen M.J."/>
        </authorList>
    </citation>
    <scope>NUCLEOTIDE SEQUENCE</scope>
    <source>
        <strain evidence="1">F1-3629</strain>
    </source>
</reference>
<sequence length="172" mass="18479">MVYEIMKKPALVLLLAAVLMSQGCSRMKEIRVISCRPESVSVQGLRGIHAEASVEVDNPARTIYMSDIEGTVYAGEDVIGHFTAGDVTLEGRTASACPVSLDFTLDRSVSIIGLLSIVRSLDADDIVLDLSLKARTKGGVSKKVRLKRLPVSHLVGNAGFAGNLEDIRDILL</sequence>
<dbReference type="EMBL" id="JADIMJ010000047">
    <property type="protein sequence ID" value="MBO8453710.1"/>
    <property type="molecule type" value="Genomic_DNA"/>
</dbReference>